<evidence type="ECO:0008006" key="6">
    <source>
        <dbReference type="Google" id="ProtNLM"/>
    </source>
</evidence>
<evidence type="ECO:0000313" key="5">
    <source>
        <dbReference type="Proteomes" id="UP001165160"/>
    </source>
</evidence>
<evidence type="ECO:0000256" key="1">
    <source>
        <dbReference type="SAM" id="MobiDB-lite"/>
    </source>
</evidence>
<organism evidence="4 5">
    <name type="scientific">Triparma verrucosa</name>
    <dbReference type="NCBI Taxonomy" id="1606542"/>
    <lineage>
        <taxon>Eukaryota</taxon>
        <taxon>Sar</taxon>
        <taxon>Stramenopiles</taxon>
        <taxon>Ochrophyta</taxon>
        <taxon>Bolidophyceae</taxon>
        <taxon>Parmales</taxon>
        <taxon>Triparmaceae</taxon>
        <taxon>Triparma</taxon>
    </lineage>
</organism>
<keyword evidence="2" id="KW-0472">Membrane</keyword>
<keyword evidence="2" id="KW-1133">Transmembrane helix</keyword>
<protein>
    <recommendedName>
        <fullName evidence="6">Transmembrane protein</fullName>
    </recommendedName>
</protein>
<sequence length="175" mass="18759">MMLSPSITVLMVLNLLFLTTTAFTPHASLHKTHQSLRHHAGPRQLSRPSFVSSRSLSSPLRPSLALLAGDSPEELLAAAQKLREAAAEMEGKTAEEAAAETVSKSVVAKSSGDLYDDEVDEPDPRQGLSDTMRDRLLREAQGLGADPNSKQENYIVWVAVVVGVLVVAGGKGILY</sequence>
<feature type="region of interest" description="Disordered" evidence="1">
    <location>
        <begin position="33"/>
        <end position="54"/>
    </location>
</feature>
<evidence type="ECO:0000256" key="2">
    <source>
        <dbReference type="SAM" id="Phobius"/>
    </source>
</evidence>
<feature type="compositionally biased region" description="Low complexity" evidence="1">
    <location>
        <begin position="45"/>
        <end position="54"/>
    </location>
</feature>
<feature type="signal peptide" evidence="3">
    <location>
        <begin position="1"/>
        <end position="22"/>
    </location>
</feature>
<keyword evidence="3" id="KW-0732">Signal</keyword>
<accession>A0A9W7B5F3</accession>
<name>A0A9W7B5F3_9STRA</name>
<dbReference type="AlphaFoldDB" id="A0A9W7B5F3"/>
<dbReference type="EMBL" id="BRXX01000037">
    <property type="protein sequence ID" value="GMH84431.1"/>
    <property type="molecule type" value="Genomic_DNA"/>
</dbReference>
<comment type="caution">
    <text evidence="4">The sequence shown here is derived from an EMBL/GenBank/DDBJ whole genome shotgun (WGS) entry which is preliminary data.</text>
</comment>
<proteinExistence type="predicted"/>
<keyword evidence="2" id="KW-0812">Transmembrane</keyword>
<keyword evidence="5" id="KW-1185">Reference proteome</keyword>
<feature type="transmembrane region" description="Helical" evidence="2">
    <location>
        <begin position="154"/>
        <end position="174"/>
    </location>
</feature>
<evidence type="ECO:0000313" key="4">
    <source>
        <dbReference type="EMBL" id="GMH84431.1"/>
    </source>
</evidence>
<reference evidence="5" key="1">
    <citation type="journal article" date="2023" name="Commun. Biol.">
        <title>Genome analysis of Parmales, the sister group of diatoms, reveals the evolutionary specialization of diatoms from phago-mixotrophs to photoautotrophs.</title>
        <authorList>
            <person name="Ban H."/>
            <person name="Sato S."/>
            <person name="Yoshikawa S."/>
            <person name="Yamada K."/>
            <person name="Nakamura Y."/>
            <person name="Ichinomiya M."/>
            <person name="Sato N."/>
            <person name="Blanc-Mathieu R."/>
            <person name="Endo H."/>
            <person name="Kuwata A."/>
            <person name="Ogata H."/>
        </authorList>
    </citation>
    <scope>NUCLEOTIDE SEQUENCE [LARGE SCALE GENOMIC DNA]</scope>
    <source>
        <strain evidence="5">NIES 3699</strain>
    </source>
</reference>
<evidence type="ECO:0000256" key="3">
    <source>
        <dbReference type="SAM" id="SignalP"/>
    </source>
</evidence>
<dbReference type="Proteomes" id="UP001165160">
    <property type="component" value="Unassembled WGS sequence"/>
</dbReference>
<gene>
    <name evidence="4" type="ORF">TrVE_jg5159</name>
</gene>
<feature type="chain" id="PRO_5040975332" description="Transmembrane protein" evidence="3">
    <location>
        <begin position="23"/>
        <end position="175"/>
    </location>
</feature>